<feature type="domain" description="SGNH hydrolase-type esterase" evidence="1">
    <location>
        <begin position="116"/>
        <end position="317"/>
    </location>
</feature>
<gene>
    <name evidence="2" type="ORF">GCM10007036_36340</name>
</gene>
<dbReference type="Pfam" id="PF13472">
    <property type="entry name" value="Lipase_GDSL_2"/>
    <property type="match status" value="1"/>
</dbReference>
<dbReference type="RefSeq" id="WP_188519099.1">
    <property type="nucleotide sequence ID" value="NZ_BMES01000002.1"/>
</dbReference>
<evidence type="ECO:0000259" key="1">
    <source>
        <dbReference type="Pfam" id="PF13472"/>
    </source>
</evidence>
<keyword evidence="3" id="KW-1185">Reference proteome</keyword>
<dbReference type="GO" id="GO:0016788">
    <property type="term" value="F:hydrolase activity, acting on ester bonds"/>
    <property type="evidence" value="ECO:0007669"/>
    <property type="project" value="UniProtKB-ARBA"/>
</dbReference>
<dbReference type="InterPro" id="IPR036514">
    <property type="entry name" value="SGNH_hydro_sf"/>
</dbReference>
<dbReference type="Gene3D" id="3.40.50.1110">
    <property type="entry name" value="SGNH hydrolase"/>
    <property type="match status" value="1"/>
</dbReference>
<dbReference type="EMBL" id="BMES01000002">
    <property type="protein sequence ID" value="GGH27660.1"/>
    <property type="molecule type" value="Genomic_DNA"/>
</dbReference>
<protein>
    <recommendedName>
        <fullName evidence="1">SGNH hydrolase-type esterase domain-containing protein</fullName>
    </recommendedName>
</protein>
<proteinExistence type="predicted"/>
<dbReference type="InterPro" id="IPR013830">
    <property type="entry name" value="SGNH_hydro"/>
</dbReference>
<dbReference type="AlphaFoldDB" id="A0A917MJM0"/>
<accession>A0A917MJM0</accession>
<dbReference type="SUPFAM" id="SSF52266">
    <property type="entry name" value="SGNH hydrolase"/>
    <property type="match status" value="1"/>
</dbReference>
<name>A0A917MJM0_9HYPH</name>
<organism evidence="2 3">
    <name type="scientific">Alsobacter metallidurans</name>
    <dbReference type="NCBI Taxonomy" id="340221"/>
    <lineage>
        <taxon>Bacteria</taxon>
        <taxon>Pseudomonadati</taxon>
        <taxon>Pseudomonadota</taxon>
        <taxon>Alphaproteobacteria</taxon>
        <taxon>Hyphomicrobiales</taxon>
        <taxon>Alsobacteraceae</taxon>
        <taxon>Alsobacter</taxon>
    </lineage>
</organism>
<dbReference type="Proteomes" id="UP000603912">
    <property type="component" value="Unassembled WGS sequence"/>
</dbReference>
<evidence type="ECO:0000313" key="2">
    <source>
        <dbReference type="EMBL" id="GGH27660.1"/>
    </source>
</evidence>
<reference evidence="2" key="1">
    <citation type="journal article" date="2014" name="Int. J. Syst. Evol. Microbiol.">
        <title>Complete genome sequence of Corynebacterium casei LMG S-19264T (=DSM 44701T), isolated from a smear-ripened cheese.</title>
        <authorList>
            <consortium name="US DOE Joint Genome Institute (JGI-PGF)"/>
            <person name="Walter F."/>
            <person name="Albersmeier A."/>
            <person name="Kalinowski J."/>
            <person name="Ruckert C."/>
        </authorList>
    </citation>
    <scope>NUCLEOTIDE SEQUENCE</scope>
    <source>
        <strain evidence="2">CGMCC 1.12214</strain>
    </source>
</reference>
<evidence type="ECO:0000313" key="3">
    <source>
        <dbReference type="Proteomes" id="UP000603912"/>
    </source>
</evidence>
<comment type="caution">
    <text evidence="2">The sequence shown here is derived from an EMBL/GenBank/DDBJ whole genome shotgun (WGS) entry which is preliminary data.</text>
</comment>
<sequence>MDASMMTGVGMANRISLGDLIAKVSTRALKKDALEKYFEYDALNSRSFQPAFRLRTDMVDVSGAERTASAAGHTLALEAILGAQEAVREEHGGDAPAILAEGDSWFSHPLVTTSIDALQERGHDVENIAKAGDTIENIIAQKQYRSILKQKKTTHFLFSGGGNDVLGQLRNLVNRVNYDVLDAKNPSHVAYYIKPEFEEVLLTLRQHYVTLINDVRQVSPATMMIINGYGYARPQAHGIYIGDDFEFLGFELAFKKPHMKMSLAIVRRMVDRFNVMLDTLARNTTKVRYVDLRPAISQNNGDDWFDAELHPSAAAARRLADLFEAVLPAPAQNIPLA</sequence>
<reference evidence="2" key="2">
    <citation type="submission" date="2020-09" db="EMBL/GenBank/DDBJ databases">
        <authorList>
            <person name="Sun Q."/>
            <person name="Zhou Y."/>
        </authorList>
    </citation>
    <scope>NUCLEOTIDE SEQUENCE</scope>
    <source>
        <strain evidence="2">CGMCC 1.12214</strain>
    </source>
</reference>